<dbReference type="Proteomes" id="UP000758155">
    <property type="component" value="Unassembled WGS sequence"/>
</dbReference>
<keyword evidence="2" id="KW-1185">Reference proteome</keyword>
<dbReference type="OrthoDB" id="3801226at2759"/>
<gene>
    <name evidence="1" type="ORF">E8E12_008433</name>
</gene>
<protein>
    <submittedName>
        <fullName evidence="1">Uncharacterized protein</fullName>
    </submittedName>
</protein>
<organism evidence="1 2">
    <name type="scientific">Didymella heteroderae</name>
    <dbReference type="NCBI Taxonomy" id="1769908"/>
    <lineage>
        <taxon>Eukaryota</taxon>
        <taxon>Fungi</taxon>
        <taxon>Dikarya</taxon>
        <taxon>Ascomycota</taxon>
        <taxon>Pezizomycotina</taxon>
        <taxon>Dothideomycetes</taxon>
        <taxon>Pleosporomycetidae</taxon>
        <taxon>Pleosporales</taxon>
        <taxon>Pleosporineae</taxon>
        <taxon>Didymellaceae</taxon>
        <taxon>Didymella</taxon>
    </lineage>
</organism>
<sequence length="418" mass="48220">MTSLIVAEGPGAVNAETERSPHILEHIDAAIIEARSECLGFSKLMNNKLPKELRDLVYGHLCHEDRRIPIGPYYHFRKYEPFVGKGTEYSDTQYCPRDGDLQTELADNKIRVDHDIYPEEDLILPKSHLFDPNYMGEDVAVELLEVYWESNRFSACNVEGGLDELCKAVPVNTASSELVPLDHVRDLQLRMKFEHLTPCVGKFEQYTGFQIGHIAELESNLRAAVNTLRMFRTRIVTIPHELKIEIVLMTDLHKLRLSQELGGDARAYFINFLQTIRNMVYELLYDCEYIVVRVTHQDDGLMAFPKDYTGLFNLTKEQWAYEKSRQSPNCDWAENFWILPVNCDLLPVHDQAKLGGYNIDQLDEFVRSRWGVGDIFRETVSIEPIVEGPYWPVGRPVDALFARERQNTPTLIYDEQCN</sequence>
<name>A0A9P4WT72_9PLEO</name>
<evidence type="ECO:0000313" key="1">
    <source>
        <dbReference type="EMBL" id="KAF3041945.1"/>
    </source>
</evidence>
<proteinExistence type="predicted"/>
<accession>A0A9P4WT72</accession>
<dbReference type="EMBL" id="SWKV01000018">
    <property type="protein sequence ID" value="KAF3041945.1"/>
    <property type="molecule type" value="Genomic_DNA"/>
</dbReference>
<dbReference type="AlphaFoldDB" id="A0A9P4WT72"/>
<evidence type="ECO:0000313" key="2">
    <source>
        <dbReference type="Proteomes" id="UP000758155"/>
    </source>
</evidence>
<comment type="caution">
    <text evidence="1">The sequence shown here is derived from an EMBL/GenBank/DDBJ whole genome shotgun (WGS) entry which is preliminary data.</text>
</comment>
<reference evidence="1" key="1">
    <citation type="submission" date="2019-04" db="EMBL/GenBank/DDBJ databases">
        <title>Sequencing of skin fungus with MAO and IRED activity.</title>
        <authorList>
            <person name="Marsaioli A.J."/>
            <person name="Bonatto J.M.C."/>
            <person name="Reis Junior O."/>
        </authorList>
    </citation>
    <scope>NUCLEOTIDE SEQUENCE</scope>
    <source>
        <strain evidence="1">28M1</strain>
    </source>
</reference>